<evidence type="ECO:0000313" key="1">
    <source>
        <dbReference type="EMBL" id="EAQ88353.1"/>
    </source>
</evidence>
<dbReference type="Proteomes" id="UP000001056">
    <property type="component" value="Unassembled WGS sequence"/>
</dbReference>
<name>Q2GZS4_CHAGB</name>
<dbReference type="eggNOG" id="ENOG502TGZ1">
    <property type="taxonomic scope" value="Eukaryota"/>
</dbReference>
<reference evidence="2" key="1">
    <citation type="journal article" date="2015" name="Genome Announc.">
        <title>Draft genome sequence of the cellulolytic fungus Chaetomium globosum.</title>
        <authorList>
            <person name="Cuomo C.A."/>
            <person name="Untereiner W.A."/>
            <person name="Ma L.-J."/>
            <person name="Grabherr M."/>
            <person name="Birren B.W."/>
        </authorList>
    </citation>
    <scope>NUCLEOTIDE SEQUENCE [LARGE SCALE GENOMIC DNA]</scope>
    <source>
        <strain evidence="2">ATCC 6205 / CBS 148.51 / DSM 1962 / NBRC 6347 / NRRL 1970</strain>
    </source>
</reference>
<dbReference type="HOGENOM" id="CLU_1959313_0_0_1"/>
<organism evidence="1 2">
    <name type="scientific">Chaetomium globosum (strain ATCC 6205 / CBS 148.51 / DSM 1962 / NBRC 6347 / NRRL 1970)</name>
    <name type="common">Soil fungus</name>
    <dbReference type="NCBI Taxonomy" id="306901"/>
    <lineage>
        <taxon>Eukaryota</taxon>
        <taxon>Fungi</taxon>
        <taxon>Dikarya</taxon>
        <taxon>Ascomycota</taxon>
        <taxon>Pezizomycotina</taxon>
        <taxon>Sordariomycetes</taxon>
        <taxon>Sordariomycetidae</taxon>
        <taxon>Sordariales</taxon>
        <taxon>Chaetomiaceae</taxon>
        <taxon>Chaetomium</taxon>
    </lineage>
</organism>
<dbReference type="VEuPathDB" id="FungiDB:CHGG_04972"/>
<accession>Q2GZS4</accession>
<dbReference type="EMBL" id="CH408032">
    <property type="protein sequence ID" value="EAQ88353.1"/>
    <property type="molecule type" value="Genomic_DNA"/>
</dbReference>
<dbReference type="GeneID" id="4392303"/>
<dbReference type="AlphaFoldDB" id="Q2GZS4"/>
<dbReference type="RefSeq" id="XP_001224186.1">
    <property type="nucleotide sequence ID" value="XM_001224185.1"/>
</dbReference>
<dbReference type="InParanoid" id="Q2GZS4"/>
<gene>
    <name evidence="1" type="ORF">CHGG_04972</name>
</gene>
<protein>
    <submittedName>
        <fullName evidence="1">Uncharacterized protein</fullName>
    </submittedName>
</protein>
<proteinExistence type="predicted"/>
<dbReference type="OrthoDB" id="4957064at2759"/>
<keyword evidence="2" id="KW-1185">Reference proteome</keyword>
<evidence type="ECO:0000313" key="2">
    <source>
        <dbReference type="Proteomes" id="UP000001056"/>
    </source>
</evidence>
<sequence length="128" mass="14328">MEFDLFCPWVRVKGFIGIYSYFVHLEFAFFPMGSLDTQAILAALDHLKTQVTRIENTQRWAENFRSLSANSRAHLLPLLDLGTRLEISNCPTTIGHILRLSSAEATRILSALQVDVPVGLAAQRAAVR</sequence>